<dbReference type="EMBL" id="JAATJH010000003">
    <property type="protein sequence ID" value="NJC26770.1"/>
    <property type="molecule type" value="Genomic_DNA"/>
</dbReference>
<evidence type="ECO:0000256" key="8">
    <source>
        <dbReference type="SAM" id="Phobius"/>
    </source>
</evidence>
<dbReference type="InterPro" id="IPR000522">
    <property type="entry name" value="ABC_transptr_permease_BtuC"/>
</dbReference>
<keyword evidence="10" id="KW-1185">Reference proteome</keyword>
<dbReference type="Gene3D" id="1.10.3470.10">
    <property type="entry name" value="ABC transporter involved in vitamin B12 uptake, BtuC"/>
    <property type="match status" value="1"/>
</dbReference>
<comment type="similarity">
    <text evidence="2">Belongs to the binding-protein-dependent transport system permease family. FecCD subfamily.</text>
</comment>
<gene>
    <name evidence="9" type="ORF">GGR27_002280</name>
</gene>
<evidence type="ECO:0000256" key="6">
    <source>
        <dbReference type="ARBA" id="ARBA00022989"/>
    </source>
</evidence>
<dbReference type="PANTHER" id="PTHR30472:SF25">
    <property type="entry name" value="ABC TRANSPORTER PERMEASE PROTEIN MJ0876-RELATED"/>
    <property type="match status" value="1"/>
</dbReference>
<comment type="subcellular location">
    <subcellularLocation>
        <location evidence="1">Cell membrane</location>
        <topology evidence="1">Multi-pass membrane protein</topology>
    </subcellularLocation>
</comment>
<feature type="transmembrane region" description="Helical" evidence="8">
    <location>
        <begin position="244"/>
        <end position="269"/>
    </location>
</feature>
<evidence type="ECO:0000256" key="7">
    <source>
        <dbReference type="ARBA" id="ARBA00023136"/>
    </source>
</evidence>
<keyword evidence="6 8" id="KW-1133">Transmembrane helix</keyword>
<dbReference type="SUPFAM" id="SSF81345">
    <property type="entry name" value="ABC transporter involved in vitamin B12 uptake, BtuC"/>
    <property type="match status" value="1"/>
</dbReference>
<protein>
    <submittedName>
        <fullName evidence="9">Iron complex transport system permease protein</fullName>
    </submittedName>
</protein>
<dbReference type="Pfam" id="PF01032">
    <property type="entry name" value="FecCD"/>
    <property type="match status" value="1"/>
</dbReference>
<keyword evidence="3" id="KW-0813">Transport</keyword>
<dbReference type="PANTHER" id="PTHR30472">
    <property type="entry name" value="FERRIC ENTEROBACTIN TRANSPORT SYSTEM PERMEASE PROTEIN"/>
    <property type="match status" value="1"/>
</dbReference>
<evidence type="ECO:0000313" key="10">
    <source>
        <dbReference type="Proteomes" id="UP000770785"/>
    </source>
</evidence>
<feature type="transmembrane region" description="Helical" evidence="8">
    <location>
        <begin position="117"/>
        <end position="142"/>
    </location>
</feature>
<feature type="transmembrane region" description="Helical" evidence="8">
    <location>
        <begin position="193"/>
        <end position="213"/>
    </location>
</feature>
<evidence type="ECO:0000256" key="2">
    <source>
        <dbReference type="ARBA" id="ARBA00007935"/>
    </source>
</evidence>
<sequence>MKSNASVLASLLILLLALLIGGVMTGAYELSATELWWALTGRAEELEHFLVWQVRMPRLVLAVVVGAALALTGAATQGLFRNPLAEPTLIGVTSGAMLFAVLMLVLSARLLAGFPLWMQQISVSLAAFAGALLTTGIVYRLAAGRGRLNVTTMLLAGIAIAALAGAFTGLMVYQSTESQLRDITFWSLGSLGGANWTQVAIAAPLIVVGGYFLRRDALALNAFLLGEREAAQLGFRVDRVKRRVIVWVALLVGVCISLTGLIGFVGLVIPHLLRLWRGTDYRQLLLFSGLLGASFLLGADTLARTIVAPAELPIGILTALVGAPFFLWLLLRERRKTVFL</sequence>
<accession>A0ABX0XBY8</accession>
<evidence type="ECO:0000256" key="4">
    <source>
        <dbReference type="ARBA" id="ARBA00022475"/>
    </source>
</evidence>
<feature type="transmembrane region" description="Helical" evidence="8">
    <location>
        <begin position="311"/>
        <end position="331"/>
    </location>
</feature>
<evidence type="ECO:0000256" key="3">
    <source>
        <dbReference type="ARBA" id="ARBA00022448"/>
    </source>
</evidence>
<feature type="transmembrane region" description="Helical" evidence="8">
    <location>
        <begin position="154"/>
        <end position="173"/>
    </location>
</feature>
<dbReference type="RefSeq" id="WP_320060353.1">
    <property type="nucleotide sequence ID" value="NZ_JAATJH010000003.1"/>
</dbReference>
<feature type="transmembrane region" description="Helical" evidence="8">
    <location>
        <begin position="88"/>
        <end position="111"/>
    </location>
</feature>
<dbReference type="Proteomes" id="UP000770785">
    <property type="component" value="Unassembled WGS sequence"/>
</dbReference>
<proteinExistence type="inferred from homology"/>
<evidence type="ECO:0000256" key="5">
    <source>
        <dbReference type="ARBA" id="ARBA00022692"/>
    </source>
</evidence>
<feature type="transmembrane region" description="Helical" evidence="8">
    <location>
        <begin position="281"/>
        <end position="299"/>
    </location>
</feature>
<keyword evidence="4" id="KW-1003">Cell membrane</keyword>
<keyword evidence="7 8" id="KW-0472">Membrane</keyword>
<feature type="transmembrane region" description="Helical" evidence="8">
    <location>
        <begin position="56"/>
        <end position="76"/>
    </location>
</feature>
<dbReference type="InterPro" id="IPR037294">
    <property type="entry name" value="ABC_BtuC-like"/>
</dbReference>
<keyword evidence="5 8" id="KW-0812">Transmembrane</keyword>
<evidence type="ECO:0000256" key="1">
    <source>
        <dbReference type="ARBA" id="ARBA00004651"/>
    </source>
</evidence>
<name>A0ABX0XBY8_9BACT</name>
<reference evidence="9 10" key="1">
    <citation type="submission" date="2020-03" db="EMBL/GenBank/DDBJ databases">
        <title>Genomic Encyclopedia of Type Strains, Phase IV (KMG-IV): sequencing the most valuable type-strain genomes for metagenomic binning, comparative biology and taxonomic classification.</title>
        <authorList>
            <person name="Goeker M."/>
        </authorList>
    </citation>
    <scope>NUCLEOTIDE SEQUENCE [LARGE SCALE GENOMIC DNA]</scope>
    <source>
        <strain evidence="9 10">DSM 105096</strain>
    </source>
</reference>
<evidence type="ECO:0000313" key="9">
    <source>
        <dbReference type="EMBL" id="NJC26770.1"/>
    </source>
</evidence>
<organism evidence="9 10">
    <name type="scientific">Neolewinella antarctica</name>
    <dbReference type="NCBI Taxonomy" id="442734"/>
    <lineage>
        <taxon>Bacteria</taxon>
        <taxon>Pseudomonadati</taxon>
        <taxon>Bacteroidota</taxon>
        <taxon>Saprospiria</taxon>
        <taxon>Saprospirales</taxon>
        <taxon>Lewinellaceae</taxon>
        <taxon>Neolewinella</taxon>
    </lineage>
</organism>
<comment type="caution">
    <text evidence="9">The sequence shown here is derived from an EMBL/GenBank/DDBJ whole genome shotgun (WGS) entry which is preliminary data.</text>
</comment>
<dbReference type="CDD" id="cd06550">
    <property type="entry name" value="TM_ABC_iron-siderophores_like"/>
    <property type="match status" value="1"/>
</dbReference>